<organism evidence="1 2">
    <name type="scientific">Vitis vinifera</name>
    <name type="common">Grape</name>
    <dbReference type="NCBI Taxonomy" id="29760"/>
    <lineage>
        <taxon>Eukaryota</taxon>
        <taxon>Viridiplantae</taxon>
        <taxon>Streptophyta</taxon>
        <taxon>Embryophyta</taxon>
        <taxon>Tracheophyta</taxon>
        <taxon>Spermatophyta</taxon>
        <taxon>Magnoliopsida</taxon>
        <taxon>eudicotyledons</taxon>
        <taxon>Gunneridae</taxon>
        <taxon>Pentapetalae</taxon>
        <taxon>rosids</taxon>
        <taxon>Vitales</taxon>
        <taxon>Vitaceae</taxon>
        <taxon>Viteae</taxon>
        <taxon>Vitis</taxon>
    </lineage>
</organism>
<reference evidence="1 2" key="1">
    <citation type="journal article" date="2018" name="PLoS Genet.">
        <title>Population sequencing reveals clonal diversity and ancestral inbreeding in the grapevine cultivar Chardonnay.</title>
        <authorList>
            <person name="Roach M.J."/>
            <person name="Johnson D.L."/>
            <person name="Bohlmann J."/>
            <person name="van Vuuren H.J."/>
            <person name="Jones S.J."/>
            <person name="Pretorius I.S."/>
            <person name="Schmidt S.A."/>
            <person name="Borneman A.R."/>
        </authorList>
    </citation>
    <scope>NUCLEOTIDE SEQUENCE [LARGE SCALE GENOMIC DNA]</scope>
    <source>
        <strain evidence="2">cv. Chardonnay</strain>
        <tissue evidence="1">Leaf</tissue>
    </source>
</reference>
<sequence length="157" mass="18555">MEYHLEVLGSFEGEFFCLGGVLEQNSDHRPAEKRGWNILNRCLVAQLWEQTGEVGHWNPVFTRLNKDWEMRELKAFFRGLHEQVLRRDDEDVMSWRVSKKDLFTVKSFYSLVPCNAREFPSSIVWNPGWAMPYSVKETILSWHSSFVGKKRKKAWNS</sequence>
<evidence type="ECO:0008006" key="3">
    <source>
        <dbReference type="Google" id="ProtNLM"/>
    </source>
</evidence>
<dbReference type="AlphaFoldDB" id="A0A438KDP2"/>
<proteinExistence type="predicted"/>
<evidence type="ECO:0000313" key="1">
    <source>
        <dbReference type="EMBL" id="RVX19322.1"/>
    </source>
</evidence>
<gene>
    <name evidence="1" type="ORF">CK203_008556</name>
</gene>
<dbReference type="Proteomes" id="UP000288805">
    <property type="component" value="Unassembled WGS sequence"/>
</dbReference>
<dbReference type="EMBL" id="QGNW01000009">
    <property type="protein sequence ID" value="RVX19322.1"/>
    <property type="molecule type" value="Genomic_DNA"/>
</dbReference>
<evidence type="ECO:0000313" key="2">
    <source>
        <dbReference type="Proteomes" id="UP000288805"/>
    </source>
</evidence>
<name>A0A438KDP2_VITVI</name>
<comment type="caution">
    <text evidence="1">The sequence shown here is derived from an EMBL/GenBank/DDBJ whole genome shotgun (WGS) entry which is preliminary data.</text>
</comment>
<protein>
    <recommendedName>
        <fullName evidence="3">Reverse transcriptase zinc-binding domain-containing protein</fullName>
    </recommendedName>
</protein>
<accession>A0A438KDP2</accession>